<dbReference type="SUPFAM" id="SSF81383">
    <property type="entry name" value="F-box domain"/>
    <property type="match status" value="1"/>
</dbReference>
<dbReference type="InterPro" id="IPR055411">
    <property type="entry name" value="LRR_FXL15/At3g58940/PEG3-like"/>
</dbReference>
<name>A0A1U8A8J6_NELNU</name>
<proteinExistence type="predicted"/>
<dbReference type="eggNOG" id="ENOG502RQPH">
    <property type="taxonomic scope" value="Eukaryota"/>
</dbReference>
<dbReference type="InterPro" id="IPR032675">
    <property type="entry name" value="LRR_dom_sf"/>
</dbReference>
<dbReference type="OMA" id="HINTERG"/>
<gene>
    <name evidence="2" type="primary">LOC104597813</name>
</gene>
<dbReference type="RefSeq" id="XP_010257840.1">
    <property type="nucleotide sequence ID" value="XM_010259538.1"/>
</dbReference>
<dbReference type="KEGG" id="nnu:104597813"/>
<dbReference type="InterPro" id="IPR006566">
    <property type="entry name" value="FBD"/>
</dbReference>
<evidence type="ECO:0000313" key="1">
    <source>
        <dbReference type="Proteomes" id="UP000189703"/>
    </source>
</evidence>
<dbReference type="OrthoDB" id="629734at2759"/>
<sequence length="430" mass="48855">MKTVTSSGCDRISYLPINIIENILVNLPIKDAVRTSILSTEWRYKWATLPKIVFDYESRIKSKLIKIVHQVLLIHVGYIKKFELSGLALRSCSGIDKWILFLSRNAIEELILHIDVGGGGGKYTLPSSLFHCKQLRYLELRGCIFRIPPTSKGLGFNHLKRLRLYNITFVGSTIGCLISSCPLLEILELDDFNGLTDIEVDAPNLILIYLCGSFRRICFKNCPLLVNVAIYKCGYSIGGSNYIDQGRRSNLIKALGGLARIEELKLGNETMKFLATGNIPRKLPHIYNHLRRLYLDCITFCNLKVISVVFCLFKSVPKLQRLEISAQLDKGAPRDMEPVLEFMEEQFHSGCFLNELQVVKMRYIYGMRVELEFLKLLLANAPVLETMCIAPESEVTAAGSNMCKELLRFCRASPKAKILYFEPYEESDED</sequence>
<organism evidence="1 2">
    <name type="scientific">Nelumbo nucifera</name>
    <name type="common">Sacred lotus</name>
    <dbReference type="NCBI Taxonomy" id="4432"/>
    <lineage>
        <taxon>Eukaryota</taxon>
        <taxon>Viridiplantae</taxon>
        <taxon>Streptophyta</taxon>
        <taxon>Embryophyta</taxon>
        <taxon>Tracheophyta</taxon>
        <taxon>Spermatophyta</taxon>
        <taxon>Magnoliopsida</taxon>
        <taxon>Proteales</taxon>
        <taxon>Nelumbonaceae</taxon>
        <taxon>Nelumbo</taxon>
    </lineage>
</organism>
<keyword evidence="1" id="KW-1185">Reference proteome</keyword>
<accession>A0A1U8A8J6</accession>
<dbReference type="PANTHER" id="PTHR31639">
    <property type="entry name" value="F-BOX PROTEIN-LIKE"/>
    <property type="match status" value="1"/>
</dbReference>
<dbReference type="InterPro" id="IPR001810">
    <property type="entry name" value="F-box_dom"/>
</dbReference>
<dbReference type="Pfam" id="PF00646">
    <property type="entry name" value="F-box"/>
    <property type="match status" value="1"/>
</dbReference>
<dbReference type="SUPFAM" id="SSF52047">
    <property type="entry name" value="RNI-like"/>
    <property type="match status" value="1"/>
</dbReference>
<dbReference type="SMART" id="SM00579">
    <property type="entry name" value="FBD"/>
    <property type="match status" value="1"/>
</dbReference>
<dbReference type="Proteomes" id="UP000189703">
    <property type="component" value="Unplaced"/>
</dbReference>
<dbReference type="PANTHER" id="PTHR31639:SF237">
    <property type="entry name" value="F-BOX DOMAIN-CONTAINING PROTEIN"/>
    <property type="match status" value="1"/>
</dbReference>
<reference evidence="2" key="1">
    <citation type="submission" date="2025-08" db="UniProtKB">
        <authorList>
            <consortium name="RefSeq"/>
        </authorList>
    </citation>
    <scope>IDENTIFICATION</scope>
</reference>
<dbReference type="Pfam" id="PF24758">
    <property type="entry name" value="LRR_At5g56370"/>
    <property type="match status" value="1"/>
</dbReference>
<evidence type="ECO:0000313" key="2">
    <source>
        <dbReference type="RefSeq" id="XP_010257840.1"/>
    </source>
</evidence>
<dbReference type="Pfam" id="PF08387">
    <property type="entry name" value="FBD"/>
    <property type="match status" value="1"/>
</dbReference>
<dbReference type="Gene3D" id="3.80.10.10">
    <property type="entry name" value="Ribonuclease Inhibitor"/>
    <property type="match status" value="1"/>
</dbReference>
<dbReference type="GeneID" id="104597813"/>
<protein>
    <submittedName>
        <fullName evidence="2">F-box/FBD/LRR-repeat protein At1g13570-like</fullName>
    </submittedName>
</protein>
<dbReference type="InterPro" id="IPR036047">
    <property type="entry name" value="F-box-like_dom_sf"/>
</dbReference>
<dbReference type="AlphaFoldDB" id="A0A1U8A8J6"/>